<reference evidence="1" key="1">
    <citation type="submission" date="2014-05" db="EMBL/GenBank/DDBJ databases">
        <authorList>
            <person name="Chronopoulou M."/>
        </authorList>
    </citation>
    <scope>NUCLEOTIDE SEQUENCE</scope>
    <source>
        <tissue evidence="1">Whole organism</tissue>
    </source>
</reference>
<protein>
    <submittedName>
        <fullName evidence="1">Uncharacterized protein</fullName>
    </submittedName>
</protein>
<evidence type="ECO:0000313" key="1">
    <source>
        <dbReference type="EMBL" id="CDW20077.1"/>
    </source>
</evidence>
<organism evidence="1">
    <name type="scientific">Lepeophtheirus salmonis</name>
    <name type="common">Salmon louse</name>
    <name type="synonym">Caligus salmonis</name>
    <dbReference type="NCBI Taxonomy" id="72036"/>
    <lineage>
        <taxon>Eukaryota</taxon>
        <taxon>Metazoa</taxon>
        <taxon>Ecdysozoa</taxon>
        <taxon>Arthropoda</taxon>
        <taxon>Crustacea</taxon>
        <taxon>Multicrustacea</taxon>
        <taxon>Hexanauplia</taxon>
        <taxon>Copepoda</taxon>
        <taxon>Siphonostomatoida</taxon>
        <taxon>Caligidae</taxon>
        <taxon>Lepeophtheirus</taxon>
    </lineage>
</organism>
<proteinExistence type="predicted"/>
<name>A0A0K2T3A4_LEPSM</name>
<sequence length="10" mass="1150">MIKYLGSLLL</sequence>
<dbReference type="EMBL" id="HACA01002716">
    <property type="protein sequence ID" value="CDW20077.1"/>
    <property type="molecule type" value="Transcribed_RNA"/>
</dbReference>
<accession>A0A0K2T3A4</accession>